<dbReference type="RefSeq" id="WP_129351179.1">
    <property type="nucleotide sequence ID" value="NZ_CP026538.1"/>
</dbReference>
<dbReference type="EMBL" id="CP026538">
    <property type="protein sequence ID" value="QAZ67021.1"/>
    <property type="molecule type" value="Genomic_DNA"/>
</dbReference>
<dbReference type="AlphaFoldDB" id="A0A4P6HIX1"/>
<dbReference type="Proteomes" id="UP000293296">
    <property type="component" value="Chromosome"/>
</dbReference>
<gene>
    <name evidence="1" type="ORF">C3Y92_07170</name>
</gene>
<sequence length="107" mass="10800">MALKPWALPSVTANTVTDFVVPTATLEVAIIGLIVCNTSTVDSADVTVTLTTAAGVIKSTVLKASLGPGEQVHMDTKVCIAASATPDKLRALSTLAAVSFLASGDEG</sequence>
<name>A0A4P6HIX1_9BACT</name>
<accession>A0A4P6HIX1</accession>
<dbReference type="OrthoDB" id="5459325at2"/>
<dbReference type="GO" id="GO:0016787">
    <property type="term" value="F:hydrolase activity"/>
    <property type="evidence" value="ECO:0007669"/>
    <property type="project" value="UniProtKB-KW"/>
</dbReference>
<protein>
    <submittedName>
        <fullName evidence="1">Amidohydrolase</fullName>
    </submittedName>
</protein>
<keyword evidence="2" id="KW-1185">Reference proteome</keyword>
<evidence type="ECO:0000313" key="2">
    <source>
        <dbReference type="Proteomes" id="UP000293296"/>
    </source>
</evidence>
<reference evidence="1 2" key="1">
    <citation type="submission" date="2018-02" db="EMBL/GenBank/DDBJ databases">
        <title>Genome sequence of Desulfovibrio carbinolicus DSM 3852.</title>
        <authorList>
            <person name="Wilbanks E."/>
            <person name="Skennerton C.T."/>
            <person name="Orphan V.J."/>
        </authorList>
    </citation>
    <scope>NUCLEOTIDE SEQUENCE [LARGE SCALE GENOMIC DNA]</scope>
    <source>
        <strain evidence="1 2">DSM 3852</strain>
    </source>
</reference>
<organism evidence="1 2">
    <name type="scientific">Solidesulfovibrio carbinolicus</name>
    <dbReference type="NCBI Taxonomy" id="296842"/>
    <lineage>
        <taxon>Bacteria</taxon>
        <taxon>Pseudomonadati</taxon>
        <taxon>Thermodesulfobacteriota</taxon>
        <taxon>Desulfovibrionia</taxon>
        <taxon>Desulfovibrionales</taxon>
        <taxon>Desulfovibrionaceae</taxon>
        <taxon>Solidesulfovibrio</taxon>
    </lineage>
</organism>
<dbReference type="KEGG" id="dcb:C3Y92_07170"/>
<keyword evidence="1" id="KW-0378">Hydrolase</keyword>
<proteinExistence type="predicted"/>
<evidence type="ECO:0000313" key="1">
    <source>
        <dbReference type="EMBL" id="QAZ67021.1"/>
    </source>
</evidence>